<organism evidence="1 2">
    <name type="scientific">Rhodopirellula europaea 6C</name>
    <dbReference type="NCBI Taxonomy" id="1263867"/>
    <lineage>
        <taxon>Bacteria</taxon>
        <taxon>Pseudomonadati</taxon>
        <taxon>Planctomycetota</taxon>
        <taxon>Planctomycetia</taxon>
        <taxon>Pirellulales</taxon>
        <taxon>Pirellulaceae</taxon>
        <taxon>Rhodopirellula</taxon>
    </lineage>
</organism>
<reference evidence="1" key="2">
    <citation type="journal article" date="2013" name="Mar. Genomics">
        <title>Expression of sulfatases in Rhodopirellula baltica and the diversity of sulfatases in the genus Rhodopirellula.</title>
        <authorList>
            <person name="Wegner C.E."/>
            <person name="Richter-Heitmann T."/>
            <person name="Klindworth A."/>
            <person name="Klockow C."/>
            <person name="Richter M."/>
            <person name="Achstetter T."/>
            <person name="Glockner F.O."/>
            <person name="Harder J."/>
        </authorList>
    </citation>
    <scope>NUCLEOTIDE SEQUENCE [LARGE SCALE GENOMIC DNA]</scope>
    <source>
        <strain evidence="1">6C</strain>
    </source>
</reference>
<sequence>MSVTEAEIDCRVSNESGLQDDPWRTWLDPGSGMTLRGARLMPSECEEEV</sequence>
<name>M2AXR7_9BACT</name>
<evidence type="ECO:0000313" key="1">
    <source>
        <dbReference type="EMBL" id="EMB14784.1"/>
    </source>
</evidence>
<dbReference type="AlphaFoldDB" id="M2AXR7"/>
<dbReference type="Proteomes" id="UP000011529">
    <property type="component" value="Unassembled WGS sequence"/>
</dbReference>
<comment type="caution">
    <text evidence="1">The sequence shown here is derived from an EMBL/GenBank/DDBJ whole genome shotgun (WGS) entry which is preliminary data.</text>
</comment>
<proteinExistence type="predicted"/>
<dbReference type="PATRIC" id="fig|1263867.3.peg.4924"/>
<reference evidence="1" key="1">
    <citation type="submission" date="2012-11" db="EMBL/GenBank/DDBJ databases">
        <title>Permanent draft genomes of Rhodopirellula europaea strain SH398 and 6C.</title>
        <authorList>
            <person name="Richter M."/>
            <person name="Richter-Heitmann T."/>
            <person name="Frank C."/>
            <person name="Harder J."/>
            <person name="Glockner F.O."/>
        </authorList>
    </citation>
    <scope>NUCLEOTIDE SEQUENCE</scope>
    <source>
        <strain evidence="1">6C</strain>
    </source>
</reference>
<accession>M2AXR7</accession>
<dbReference type="EMBL" id="ANMO01000211">
    <property type="protein sequence ID" value="EMB14784.1"/>
    <property type="molecule type" value="Genomic_DNA"/>
</dbReference>
<protein>
    <submittedName>
        <fullName evidence="1">Uncharacterized protein</fullName>
    </submittedName>
</protein>
<gene>
    <name evidence="1" type="ORF">RE6C_04591</name>
</gene>
<keyword evidence="2" id="KW-1185">Reference proteome</keyword>
<evidence type="ECO:0000313" key="2">
    <source>
        <dbReference type="Proteomes" id="UP000011529"/>
    </source>
</evidence>